<evidence type="ECO:0008006" key="5">
    <source>
        <dbReference type="Google" id="ProtNLM"/>
    </source>
</evidence>
<name>A0A5B7Y283_LEVBR</name>
<accession>A0A5B7Y283</accession>
<dbReference type="AlphaFoldDB" id="A0A5B7Y283"/>
<gene>
    <name evidence="3" type="ORF">UCCLBBS449_2018</name>
</gene>
<evidence type="ECO:0000313" key="4">
    <source>
        <dbReference type="Proteomes" id="UP000307074"/>
    </source>
</evidence>
<feature type="signal peptide" evidence="2">
    <location>
        <begin position="1"/>
        <end position="30"/>
    </location>
</feature>
<evidence type="ECO:0000256" key="1">
    <source>
        <dbReference type="SAM" id="Coils"/>
    </source>
</evidence>
<sequence>MRDEYKIMKKLLLSALGLLALTLAGCSNNALTTNKTDYHPTALTAVIKGDAKTKTVHYRINNGATQTVNVKSGTYFFQVPASTKTQTVKVSAGTTHKTVTVHRVKALGNYRKLAAKYNQMTIASHLPAKVQKQLQAAQKNQATTQKKLAALAKTNPTAAAAAAQKQQAAAKQLQAKMATAKKQAKDELLPTSTSAGVKNLVATKDVTIRGNVQHGQLMGLALITPTKQMKTTAGKKQFGTTFALLGTSLDAKPKYVIKKFERVLKDAKKKSTSTTTKTIYSNGVRFNTGFSTDHLYIYMTK</sequence>
<proteinExistence type="predicted"/>
<organism evidence="3 4">
    <name type="scientific">Levilactobacillus brevis</name>
    <name type="common">Lactobacillus brevis</name>
    <dbReference type="NCBI Taxonomy" id="1580"/>
    <lineage>
        <taxon>Bacteria</taxon>
        <taxon>Bacillati</taxon>
        <taxon>Bacillota</taxon>
        <taxon>Bacilli</taxon>
        <taxon>Lactobacillales</taxon>
        <taxon>Lactobacillaceae</taxon>
        <taxon>Levilactobacillus</taxon>
    </lineage>
</organism>
<keyword evidence="2" id="KW-0732">Signal</keyword>
<dbReference type="EMBL" id="CP031198">
    <property type="protein sequence ID" value="QCZ53940.1"/>
    <property type="molecule type" value="Genomic_DNA"/>
</dbReference>
<protein>
    <recommendedName>
        <fullName evidence="5">Lipoprotein</fullName>
    </recommendedName>
</protein>
<evidence type="ECO:0000256" key="2">
    <source>
        <dbReference type="SAM" id="SignalP"/>
    </source>
</evidence>
<dbReference type="PROSITE" id="PS51257">
    <property type="entry name" value="PROKAR_LIPOPROTEIN"/>
    <property type="match status" value="1"/>
</dbReference>
<reference evidence="3 4" key="1">
    <citation type="submission" date="2018-07" db="EMBL/GenBank/DDBJ databases">
        <authorList>
            <person name="Feyereisen M."/>
        </authorList>
    </citation>
    <scope>NUCLEOTIDE SEQUENCE [LARGE SCALE GENOMIC DNA]</scope>
    <source>
        <strain evidence="3 4">UCCLBBS449</strain>
    </source>
</reference>
<keyword evidence="1" id="KW-0175">Coiled coil</keyword>
<evidence type="ECO:0000313" key="3">
    <source>
        <dbReference type="EMBL" id="QCZ53940.1"/>
    </source>
</evidence>
<feature type="coiled-coil region" evidence="1">
    <location>
        <begin position="134"/>
        <end position="183"/>
    </location>
</feature>
<dbReference type="Proteomes" id="UP000307074">
    <property type="component" value="Chromosome"/>
</dbReference>
<feature type="chain" id="PRO_5039040921" description="Lipoprotein" evidence="2">
    <location>
        <begin position="31"/>
        <end position="301"/>
    </location>
</feature>